<gene>
    <name evidence="2" type="ORF">CYMTET_29848</name>
</gene>
<name>A0AAE0FK05_9CHLO</name>
<dbReference type="AlphaFoldDB" id="A0AAE0FK05"/>
<reference evidence="2 3" key="1">
    <citation type="journal article" date="2015" name="Genome Biol. Evol.">
        <title>Comparative Genomics of a Bacterivorous Green Alga Reveals Evolutionary Causalities and Consequences of Phago-Mixotrophic Mode of Nutrition.</title>
        <authorList>
            <person name="Burns J.A."/>
            <person name="Paasch A."/>
            <person name="Narechania A."/>
            <person name="Kim E."/>
        </authorList>
    </citation>
    <scope>NUCLEOTIDE SEQUENCE [LARGE SCALE GENOMIC DNA]</scope>
    <source>
        <strain evidence="2 3">PLY_AMNH</strain>
    </source>
</reference>
<keyword evidence="1" id="KW-0175">Coiled coil</keyword>
<sequence length="100" mass="11786">MGEWSVWCVVKHYTHKAWDTYGGDWVTKTHERLEKLEKIVAENEDLTNRMAAIESQLSDYTGILAELQFVKGRATEMERELAAMRIEKDFYMKQVEQLET</sequence>
<evidence type="ECO:0000256" key="1">
    <source>
        <dbReference type="SAM" id="Coils"/>
    </source>
</evidence>
<evidence type="ECO:0000313" key="2">
    <source>
        <dbReference type="EMBL" id="KAK3261236.1"/>
    </source>
</evidence>
<keyword evidence="3" id="KW-1185">Reference proteome</keyword>
<protein>
    <submittedName>
        <fullName evidence="2">Uncharacterized protein</fullName>
    </submittedName>
</protein>
<dbReference type="EMBL" id="LGRX02017057">
    <property type="protein sequence ID" value="KAK3261236.1"/>
    <property type="molecule type" value="Genomic_DNA"/>
</dbReference>
<feature type="coiled-coil region" evidence="1">
    <location>
        <begin position="36"/>
        <end position="94"/>
    </location>
</feature>
<dbReference type="Proteomes" id="UP001190700">
    <property type="component" value="Unassembled WGS sequence"/>
</dbReference>
<proteinExistence type="predicted"/>
<organism evidence="2 3">
    <name type="scientific">Cymbomonas tetramitiformis</name>
    <dbReference type="NCBI Taxonomy" id="36881"/>
    <lineage>
        <taxon>Eukaryota</taxon>
        <taxon>Viridiplantae</taxon>
        <taxon>Chlorophyta</taxon>
        <taxon>Pyramimonadophyceae</taxon>
        <taxon>Pyramimonadales</taxon>
        <taxon>Pyramimonadaceae</taxon>
        <taxon>Cymbomonas</taxon>
    </lineage>
</organism>
<accession>A0AAE0FK05</accession>
<comment type="caution">
    <text evidence="2">The sequence shown here is derived from an EMBL/GenBank/DDBJ whole genome shotgun (WGS) entry which is preliminary data.</text>
</comment>
<evidence type="ECO:0000313" key="3">
    <source>
        <dbReference type="Proteomes" id="UP001190700"/>
    </source>
</evidence>